<protein>
    <recommendedName>
        <fullName evidence="4">YHS domain-containing protein</fullName>
    </recommendedName>
</protein>
<evidence type="ECO:0000313" key="2">
    <source>
        <dbReference type="EMBL" id="MDN3711934.1"/>
    </source>
</evidence>
<organism evidence="2 3">
    <name type="scientific">Paracoccus cavernae</name>
    <dbReference type="NCBI Taxonomy" id="1571207"/>
    <lineage>
        <taxon>Bacteria</taxon>
        <taxon>Pseudomonadati</taxon>
        <taxon>Pseudomonadota</taxon>
        <taxon>Alphaproteobacteria</taxon>
        <taxon>Rhodobacterales</taxon>
        <taxon>Paracoccaceae</taxon>
        <taxon>Paracoccus</taxon>
    </lineage>
</organism>
<name>A0ABT8D568_9RHOB</name>
<evidence type="ECO:0000256" key="1">
    <source>
        <dbReference type="SAM" id="SignalP"/>
    </source>
</evidence>
<feature type="chain" id="PRO_5047177950" description="YHS domain-containing protein" evidence="1">
    <location>
        <begin position="25"/>
        <end position="110"/>
    </location>
</feature>
<keyword evidence="1" id="KW-0732">Signal</keyword>
<proteinExistence type="predicted"/>
<evidence type="ECO:0000313" key="3">
    <source>
        <dbReference type="Proteomes" id="UP001243846"/>
    </source>
</evidence>
<gene>
    <name evidence="2" type="ORF">QWZ10_09070</name>
</gene>
<sequence length="110" mass="11713">MIRRRRFAIPLAAASCLLPVTASAQDWALNGMDPVAYRAKGEAVPGQGNIVTLWHGMAWHFSSEENRASFEADPRAYAPALDGNCVIAMAEGRAEPGIRVSSSSSNSAPI</sequence>
<evidence type="ECO:0008006" key="4">
    <source>
        <dbReference type="Google" id="ProtNLM"/>
    </source>
</evidence>
<feature type="signal peptide" evidence="1">
    <location>
        <begin position="1"/>
        <end position="24"/>
    </location>
</feature>
<keyword evidence="3" id="KW-1185">Reference proteome</keyword>
<comment type="caution">
    <text evidence="2">The sequence shown here is derived from an EMBL/GenBank/DDBJ whole genome shotgun (WGS) entry which is preliminary data.</text>
</comment>
<dbReference type="Proteomes" id="UP001243846">
    <property type="component" value="Unassembled WGS sequence"/>
</dbReference>
<dbReference type="EMBL" id="JAUFRC010000001">
    <property type="protein sequence ID" value="MDN3711934.1"/>
    <property type="molecule type" value="Genomic_DNA"/>
</dbReference>
<reference evidence="3" key="1">
    <citation type="journal article" date="2019" name="Int. J. Syst. Evol. Microbiol.">
        <title>The Global Catalogue of Microorganisms (GCM) 10K type strain sequencing project: providing services to taxonomists for standard genome sequencing and annotation.</title>
        <authorList>
            <consortium name="The Broad Institute Genomics Platform"/>
            <consortium name="The Broad Institute Genome Sequencing Center for Infectious Disease"/>
            <person name="Wu L."/>
            <person name="Ma J."/>
        </authorList>
    </citation>
    <scope>NUCLEOTIDE SEQUENCE [LARGE SCALE GENOMIC DNA]</scope>
    <source>
        <strain evidence="3">CECT 8482</strain>
    </source>
</reference>
<accession>A0ABT8D568</accession>